<dbReference type="AlphaFoldDB" id="A0A370L9A6"/>
<evidence type="ECO:0000256" key="1">
    <source>
        <dbReference type="ARBA" id="ARBA00005417"/>
    </source>
</evidence>
<dbReference type="PANTHER" id="PTHR43776:SF1">
    <property type="entry name" value="OLIGOPEPTIDE ABC TRANSPORTER, ATP-BINDING PROTEIN"/>
    <property type="match status" value="1"/>
</dbReference>
<protein>
    <submittedName>
        <fullName evidence="6">ABC transporter ATP-binding protein</fullName>
    </submittedName>
</protein>
<comment type="caution">
    <text evidence="6">The sequence shown here is derived from an EMBL/GenBank/DDBJ whole genome shotgun (WGS) entry which is preliminary data.</text>
</comment>
<evidence type="ECO:0000256" key="4">
    <source>
        <dbReference type="ARBA" id="ARBA00022840"/>
    </source>
</evidence>
<dbReference type="InterPro" id="IPR050319">
    <property type="entry name" value="ABC_transp_ATP-bind"/>
</dbReference>
<dbReference type="PROSITE" id="PS50893">
    <property type="entry name" value="ABC_TRANSPORTER_2"/>
    <property type="match status" value="1"/>
</dbReference>
<dbReference type="PROSITE" id="PS00211">
    <property type="entry name" value="ABC_TRANSPORTER_1"/>
    <property type="match status" value="1"/>
</dbReference>
<dbReference type="InterPro" id="IPR017871">
    <property type="entry name" value="ABC_transporter-like_CS"/>
</dbReference>
<dbReference type="Proteomes" id="UP000255207">
    <property type="component" value="Unassembled WGS sequence"/>
</dbReference>
<dbReference type="GO" id="GO:0055085">
    <property type="term" value="P:transmembrane transport"/>
    <property type="evidence" value="ECO:0007669"/>
    <property type="project" value="UniProtKB-ARBA"/>
</dbReference>
<keyword evidence="7" id="KW-1185">Reference proteome</keyword>
<evidence type="ECO:0000259" key="5">
    <source>
        <dbReference type="PROSITE" id="PS50893"/>
    </source>
</evidence>
<dbReference type="EMBL" id="QQTP01000003">
    <property type="protein sequence ID" value="RDJ26981.1"/>
    <property type="molecule type" value="Genomic_DNA"/>
</dbReference>
<feature type="domain" description="ABC transporter" evidence="5">
    <location>
        <begin position="1"/>
        <end position="232"/>
    </location>
</feature>
<organism evidence="6 7">
    <name type="scientific">Bosea caraganae</name>
    <dbReference type="NCBI Taxonomy" id="2763117"/>
    <lineage>
        <taxon>Bacteria</taxon>
        <taxon>Pseudomonadati</taxon>
        <taxon>Pseudomonadota</taxon>
        <taxon>Alphaproteobacteria</taxon>
        <taxon>Hyphomicrobiales</taxon>
        <taxon>Boseaceae</taxon>
        <taxon>Bosea</taxon>
    </lineage>
</organism>
<proteinExistence type="inferred from homology"/>
<name>A0A370L9A6_9HYPH</name>
<evidence type="ECO:0000313" key="7">
    <source>
        <dbReference type="Proteomes" id="UP000255207"/>
    </source>
</evidence>
<dbReference type="InterPro" id="IPR003439">
    <property type="entry name" value="ABC_transporter-like_ATP-bd"/>
</dbReference>
<keyword evidence="4 6" id="KW-0067">ATP-binding</keyword>
<dbReference type="CDD" id="cd03257">
    <property type="entry name" value="ABC_NikE_OppD_transporters"/>
    <property type="match status" value="1"/>
</dbReference>
<evidence type="ECO:0000313" key="6">
    <source>
        <dbReference type="EMBL" id="RDJ26981.1"/>
    </source>
</evidence>
<accession>A0A370L9A6</accession>
<keyword evidence="3" id="KW-0547">Nucleotide-binding</keyword>
<dbReference type="Gene3D" id="3.40.50.300">
    <property type="entry name" value="P-loop containing nucleotide triphosphate hydrolases"/>
    <property type="match status" value="1"/>
</dbReference>
<comment type="similarity">
    <text evidence="1">Belongs to the ABC transporter superfamily.</text>
</comment>
<gene>
    <name evidence="6" type="ORF">DWE98_08175</name>
</gene>
<dbReference type="Pfam" id="PF00005">
    <property type="entry name" value="ABC_tran"/>
    <property type="match status" value="1"/>
</dbReference>
<dbReference type="SMART" id="SM00382">
    <property type="entry name" value="AAA"/>
    <property type="match status" value="1"/>
</dbReference>
<reference evidence="7" key="1">
    <citation type="submission" date="2018-07" db="EMBL/GenBank/DDBJ databases">
        <authorList>
            <person name="Safronova V.I."/>
            <person name="Chirak E.R."/>
            <person name="Sazanova A.L."/>
        </authorList>
    </citation>
    <scope>NUCLEOTIDE SEQUENCE [LARGE SCALE GENOMIC DNA]</scope>
    <source>
        <strain evidence="7">RCAM04685</strain>
    </source>
</reference>
<dbReference type="InterPro" id="IPR003593">
    <property type="entry name" value="AAA+_ATPase"/>
</dbReference>
<dbReference type="PANTHER" id="PTHR43776">
    <property type="entry name" value="TRANSPORT ATP-BINDING PROTEIN"/>
    <property type="match status" value="1"/>
</dbReference>
<evidence type="ECO:0000256" key="2">
    <source>
        <dbReference type="ARBA" id="ARBA00022448"/>
    </source>
</evidence>
<evidence type="ECO:0000256" key="3">
    <source>
        <dbReference type="ARBA" id="ARBA00022741"/>
    </source>
</evidence>
<dbReference type="GO" id="GO:0016887">
    <property type="term" value="F:ATP hydrolysis activity"/>
    <property type="evidence" value="ECO:0007669"/>
    <property type="project" value="InterPro"/>
</dbReference>
<dbReference type="SUPFAM" id="SSF52540">
    <property type="entry name" value="P-loop containing nucleoside triphosphate hydrolases"/>
    <property type="match status" value="1"/>
</dbReference>
<keyword evidence="2" id="KW-0813">Transport</keyword>
<sequence>MMAPVRQINAVNDVSLDLREGEVLGLIGESGCGKSTLSRLLLGLEAPSAGDVFLNGRPISSLSRKEIARVLQPVFQDPYSSLNPRETVEQAVSRPLQVHGIGDRAAIRRKVAETIDAVGLPRRALASYPSQLSGGQRQRVAIARALILEPRILICDEPTSALDVSVQAQILNLLSELRRSANISLILISHNLQVVQFLADRVAVMYVGKIIEEGPAAQILRAPAQAYTRRLLASALDIAPGKGIPLLDNEVAAVA</sequence>
<dbReference type="InterPro" id="IPR027417">
    <property type="entry name" value="P-loop_NTPase"/>
</dbReference>
<dbReference type="OrthoDB" id="9815712at2"/>
<dbReference type="GO" id="GO:0005524">
    <property type="term" value="F:ATP binding"/>
    <property type="evidence" value="ECO:0007669"/>
    <property type="project" value="UniProtKB-KW"/>
</dbReference>